<dbReference type="AlphaFoldDB" id="A0A6L2K8M6"/>
<gene>
    <name evidence="2" type="ORF">Tci_017050</name>
</gene>
<feature type="region of interest" description="Disordered" evidence="1">
    <location>
        <begin position="1"/>
        <end position="29"/>
    </location>
</feature>
<proteinExistence type="predicted"/>
<protein>
    <submittedName>
        <fullName evidence="2">Retrovirus-related Pol polyprotein from transposon TNT 1-94</fullName>
    </submittedName>
</protein>
<comment type="caution">
    <text evidence="2">The sequence shown here is derived from an EMBL/GenBank/DDBJ whole genome shotgun (WGS) entry which is preliminary data.</text>
</comment>
<dbReference type="CDD" id="cd09272">
    <property type="entry name" value="RNase_HI_RT_Ty1"/>
    <property type="match status" value="1"/>
</dbReference>
<reference evidence="2" key="1">
    <citation type="journal article" date="2019" name="Sci. Rep.">
        <title>Draft genome of Tanacetum cinerariifolium, the natural source of mosquito coil.</title>
        <authorList>
            <person name="Yamashiro T."/>
            <person name="Shiraishi A."/>
            <person name="Satake H."/>
            <person name="Nakayama K."/>
        </authorList>
    </citation>
    <scope>NUCLEOTIDE SEQUENCE</scope>
</reference>
<sequence>MHDHFNPYNSRQKYGGAWRDEDGGGSGDEAAVVRRPRWWWIGGDVAAGVVMSSGSMWGGDGGAIGDRRQRGGGDDDGVEETVVHGVMRVATIVTMGLRWCRDHDGGGSMLIWSQLTDYGFPFNNIPLYCDNKSAIALCCYNVQHSRSKHIDIRHHFIREQVENGVLYFVTTDYQFADIFTKALPRERFEFLIPRLRMKSMTPETLKRLPEGEDE</sequence>
<evidence type="ECO:0000256" key="1">
    <source>
        <dbReference type="SAM" id="MobiDB-lite"/>
    </source>
</evidence>
<name>A0A6L2K8M6_TANCI</name>
<accession>A0A6L2K8M6</accession>
<dbReference type="EMBL" id="BKCJ010001933">
    <property type="protein sequence ID" value="GEU45072.1"/>
    <property type="molecule type" value="Genomic_DNA"/>
</dbReference>
<evidence type="ECO:0000313" key="2">
    <source>
        <dbReference type="EMBL" id="GEU45072.1"/>
    </source>
</evidence>
<organism evidence="2">
    <name type="scientific">Tanacetum cinerariifolium</name>
    <name type="common">Dalmatian daisy</name>
    <name type="synonym">Chrysanthemum cinerariifolium</name>
    <dbReference type="NCBI Taxonomy" id="118510"/>
    <lineage>
        <taxon>Eukaryota</taxon>
        <taxon>Viridiplantae</taxon>
        <taxon>Streptophyta</taxon>
        <taxon>Embryophyta</taxon>
        <taxon>Tracheophyta</taxon>
        <taxon>Spermatophyta</taxon>
        <taxon>Magnoliopsida</taxon>
        <taxon>eudicotyledons</taxon>
        <taxon>Gunneridae</taxon>
        <taxon>Pentapetalae</taxon>
        <taxon>asterids</taxon>
        <taxon>campanulids</taxon>
        <taxon>Asterales</taxon>
        <taxon>Asteraceae</taxon>
        <taxon>Asteroideae</taxon>
        <taxon>Anthemideae</taxon>
        <taxon>Anthemidinae</taxon>
        <taxon>Tanacetum</taxon>
    </lineage>
</organism>